<dbReference type="GO" id="GO:0005794">
    <property type="term" value="C:Golgi apparatus"/>
    <property type="evidence" value="ECO:0007669"/>
    <property type="project" value="TreeGrafter"/>
</dbReference>
<dbReference type="GO" id="GO:1901096">
    <property type="term" value="P:regulation of autophagosome maturation"/>
    <property type="evidence" value="ECO:0007669"/>
    <property type="project" value="TreeGrafter"/>
</dbReference>
<keyword evidence="10" id="KW-0175">Coiled coil</keyword>
<dbReference type="OrthoDB" id="243313at2759"/>
<comment type="similarity">
    <text evidence="3">Belongs to the GPN-loop GTPase family.</text>
</comment>
<proteinExistence type="inferred from homology"/>
<keyword evidence="19" id="KW-1185">Reference proteome</keyword>
<comment type="subcellular location">
    <subcellularLocation>
        <location evidence="2">Cytoplasm</location>
    </subcellularLocation>
    <subcellularLocation>
        <location evidence="1">Nucleus</location>
    </subcellularLocation>
</comment>
<evidence type="ECO:0000313" key="18">
    <source>
        <dbReference type="EMBL" id="VDK51068.1"/>
    </source>
</evidence>
<dbReference type="Pfam" id="PF19439">
    <property type="entry name" value="CLEC16A_C"/>
    <property type="match status" value="2"/>
</dbReference>
<evidence type="ECO:0000256" key="12">
    <source>
        <dbReference type="ARBA" id="ARBA00023242"/>
    </source>
</evidence>
<dbReference type="GO" id="GO:0005634">
    <property type="term" value="C:nucleus"/>
    <property type="evidence" value="ECO:0007669"/>
    <property type="project" value="UniProtKB-SubCell"/>
</dbReference>
<evidence type="ECO:0000256" key="11">
    <source>
        <dbReference type="ARBA" id="ARBA00023134"/>
    </source>
</evidence>
<evidence type="ECO:0000256" key="15">
    <source>
        <dbReference type="SAM" id="MobiDB-lite"/>
    </source>
</evidence>
<dbReference type="PANTHER" id="PTHR21481">
    <property type="entry name" value="PROTEIN CLEC16A"/>
    <property type="match status" value="1"/>
</dbReference>
<dbReference type="Gene3D" id="3.40.50.300">
    <property type="entry name" value="P-loop containing nucleotide triphosphate hydrolases"/>
    <property type="match status" value="1"/>
</dbReference>
<keyword evidence="8" id="KW-0378">Hydrolase</keyword>
<evidence type="ECO:0000256" key="4">
    <source>
        <dbReference type="ARBA" id="ARBA00006441"/>
    </source>
</evidence>
<evidence type="ECO:0000259" key="17">
    <source>
        <dbReference type="Pfam" id="PF19439"/>
    </source>
</evidence>
<dbReference type="WBParaSite" id="ASIM_0001456001-mRNA-1">
    <property type="protein sequence ID" value="ASIM_0001456001-mRNA-1"/>
    <property type="gene ID" value="ASIM_0001456001"/>
</dbReference>
<evidence type="ECO:0000256" key="8">
    <source>
        <dbReference type="ARBA" id="ARBA00022801"/>
    </source>
</evidence>
<evidence type="ECO:0000256" key="9">
    <source>
        <dbReference type="ARBA" id="ARBA00023006"/>
    </source>
</evidence>
<protein>
    <recommendedName>
        <fullName evidence="5">GPN-loop GTPase 1</fullName>
    </recommendedName>
    <alternativeName>
        <fullName evidence="14">XPA-binding protein 1 homolog</fullName>
    </alternativeName>
</protein>
<evidence type="ECO:0000256" key="3">
    <source>
        <dbReference type="ARBA" id="ARBA00005290"/>
    </source>
</evidence>
<comment type="function">
    <text evidence="13">Small GTPase required for proper nuclear import of RNA polymerase II (RNAPII). May act at an RNAP assembly step prior to nuclear import.</text>
</comment>
<feature type="compositionally biased region" description="Low complexity" evidence="15">
    <location>
        <begin position="717"/>
        <end position="727"/>
    </location>
</feature>
<dbReference type="GO" id="GO:0005525">
    <property type="term" value="F:GTP binding"/>
    <property type="evidence" value="ECO:0007669"/>
    <property type="project" value="UniProtKB-KW"/>
</dbReference>
<dbReference type="InterPro" id="IPR027417">
    <property type="entry name" value="P-loop_NTPase"/>
</dbReference>
<dbReference type="Pfam" id="PF09758">
    <property type="entry name" value="FPL"/>
    <property type="match status" value="1"/>
</dbReference>
<keyword evidence="11" id="KW-0342">GTP-binding</keyword>
<comment type="similarity">
    <text evidence="4">Belongs to the CLEC16A/gop-1 family.</text>
</comment>
<dbReference type="GO" id="GO:0016197">
    <property type="term" value="P:endosomal transport"/>
    <property type="evidence" value="ECO:0007669"/>
    <property type="project" value="TreeGrafter"/>
</dbReference>
<evidence type="ECO:0000256" key="2">
    <source>
        <dbReference type="ARBA" id="ARBA00004496"/>
    </source>
</evidence>
<feature type="domain" description="CLEC16A/TT9 C-terminal" evidence="17">
    <location>
        <begin position="176"/>
        <end position="278"/>
    </location>
</feature>
<keyword evidence="12" id="KW-0539">Nucleus</keyword>
<evidence type="ECO:0000313" key="20">
    <source>
        <dbReference type="WBParaSite" id="ASIM_0001456001-mRNA-1"/>
    </source>
</evidence>
<dbReference type="EMBL" id="UYRR01031566">
    <property type="protein sequence ID" value="VDK51068.1"/>
    <property type="molecule type" value="Genomic_DNA"/>
</dbReference>
<keyword evidence="9" id="KW-0072">Autophagy</keyword>
<sequence>MFKRFGGSSGIWKPKNPHSLEYLKYLHGILMKNERVTEHNRTLLVEALRAIAEILIWGDQNDSSVFDFEKILFWKFQSTQEFPLYTEAIKFYNHSEGMVRIAVRTTTLNIFKGFSFSYDNYFSRVYFPLVMVEDELMRTFVRNKSRDYFCAVVDLTAFHSIDIDQFARSAENESSNRDRLCDLICENLDHIHYLNDIFLIKDEHLSAVLSEIVFRRLLAPLYLCSLASLRICPNAIILSPVSSLFLLSQFLLVVTDSQAVQTLLSSFFFGDGSDVRQQWSRSQPDAKLILVNLPLTNTTSNRVFFNSYLKSLNCERNDHAAFFGLLFLYAICQNKGVMAEILTAAQITPSMDCELADSEHGLLEVLLSILSLSTKSDTVVRVVTVELCCMILRQLLLAVDIHTTPYSRCEAVADQARNETILSLSNVLYNEDLFLEMFEDEYYQFERDSFRISLICDDPCLLLPPSNTPLSGVPLNKRLPSGSEERIRRTIQLYFHFRKFVLDLRDESETQLPLSTKGNTVVEVNDCINLENSDLLSCTVVLTKGERHQRFLVADQLQLILVEPDTKRLGWANVRFVGLLQDTQLTGDPGESRALHVVVNDARTRSHLKNEPLLSAKFLFEDHIRCMAAKQRLTKGRQAARHMKLDLICDVLGLPKRSLTPGSNRNPFRIVKGCAPGSLRRQSQQLQIATTSSSGPSSGKSSTTSLNIVPDDPKPAPATIPSSSSAASASTLGVRNANGIQDLDILTTLLCGYYSWRYSVNMAEAASSSTQIPSDSFPCIIVLGMAGSGKSSFVQRLTARLHEKKSIPYVINLDPAVNTVPYPANIDIRDTVKYKEVMREYGLGPNGAIMTCLNLICTRFDQVLTLVNKRAGVCSHCLIDTPGQIEAFTWSASGTIITDSLASANPTMIAYVMDSVRATNPITFMSNMLYACSIFYRTKLPFIIVLNKADIVRPTFATKWMRDFESFQQALDENSSTYMNDLTRSLSLVLDQFYENFSAVPVSSLTGEGIDEFLEAVKKCTQEYYDVYRPMYEKLAKDKVSLKLLMKHEEEENVEKLSNLTVKERELLSVNPPEAGRIFEKIHLGGVDEENEEDSEVPR</sequence>
<dbReference type="InterPro" id="IPR039272">
    <property type="entry name" value="CLEC16A/TT9"/>
</dbReference>
<name>A0A0M3K132_ANISI</name>
<dbReference type="InterPro" id="IPR045820">
    <property type="entry name" value="CLEC16A/TT9_C"/>
</dbReference>
<dbReference type="GO" id="GO:0003924">
    <property type="term" value="F:GTPase activity"/>
    <property type="evidence" value="ECO:0007669"/>
    <property type="project" value="InterPro"/>
</dbReference>
<dbReference type="CDD" id="cd17870">
    <property type="entry name" value="GPN1"/>
    <property type="match status" value="1"/>
</dbReference>
<reference evidence="18 19" key="2">
    <citation type="submission" date="2018-11" db="EMBL/GenBank/DDBJ databases">
        <authorList>
            <consortium name="Pathogen Informatics"/>
        </authorList>
    </citation>
    <scope>NUCLEOTIDE SEQUENCE [LARGE SCALE GENOMIC DNA]</scope>
</reference>
<feature type="domain" description="FPL" evidence="16">
    <location>
        <begin position="72"/>
        <end position="111"/>
    </location>
</feature>
<accession>A0A0M3K132</accession>
<feature type="domain" description="CLEC16A/TT9 C-terminal" evidence="17">
    <location>
        <begin position="296"/>
        <end position="657"/>
    </location>
</feature>
<evidence type="ECO:0000256" key="1">
    <source>
        <dbReference type="ARBA" id="ARBA00004123"/>
    </source>
</evidence>
<dbReference type="Pfam" id="PF03029">
    <property type="entry name" value="ATP_bind_1"/>
    <property type="match status" value="1"/>
</dbReference>
<evidence type="ECO:0000256" key="5">
    <source>
        <dbReference type="ARBA" id="ARBA00014579"/>
    </source>
</evidence>
<dbReference type="InterPro" id="IPR030230">
    <property type="entry name" value="Gpn1/Npa3/XAB1"/>
</dbReference>
<keyword evidence="6" id="KW-0963">Cytoplasm</keyword>
<organism evidence="20">
    <name type="scientific">Anisakis simplex</name>
    <name type="common">Herring worm</name>
    <dbReference type="NCBI Taxonomy" id="6269"/>
    <lineage>
        <taxon>Eukaryota</taxon>
        <taxon>Metazoa</taxon>
        <taxon>Ecdysozoa</taxon>
        <taxon>Nematoda</taxon>
        <taxon>Chromadorea</taxon>
        <taxon>Rhabditida</taxon>
        <taxon>Spirurina</taxon>
        <taxon>Ascaridomorpha</taxon>
        <taxon>Ascaridoidea</taxon>
        <taxon>Anisakidae</taxon>
        <taxon>Anisakis</taxon>
        <taxon>Anisakis simplex complex</taxon>
    </lineage>
</organism>
<gene>
    <name evidence="18" type="ORF">ASIM_LOCUS13970</name>
</gene>
<evidence type="ECO:0000256" key="7">
    <source>
        <dbReference type="ARBA" id="ARBA00022741"/>
    </source>
</evidence>
<feature type="compositionally biased region" description="Low complexity" evidence="15">
    <location>
        <begin position="690"/>
        <end position="705"/>
    </location>
</feature>
<dbReference type="PANTHER" id="PTHR21481:SF0">
    <property type="entry name" value="PROTEIN CLEC16A"/>
    <property type="match status" value="1"/>
</dbReference>
<dbReference type="InterPro" id="IPR004130">
    <property type="entry name" value="Gpn"/>
</dbReference>
<dbReference type="GO" id="GO:0007034">
    <property type="term" value="P:vacuolar transport"/>
    <property type="evidence" value="ECO:0007669"/>
    <property type="project" value="TreeGrafter"/>
</dbReference>
<dbReference type="FunFam" id="3.40.50.300:FF:000888">
    <property type="entry name" value="GPN-loop GTPase 1"/>
    <property type="match status" value="1"/>
</dbReference>
<reference evidence="20" key="1">
    <citation type="submission" date="2017-02" db="UniProtKB">
        <authorList>
            <consortium name="WormBaseParasite"/>
        </authorList>
    </citation>
    <scope>IDENTIFICATION</scope>
</reference>
<feature type="region of interest" description="Disordered" evidence="15">
    <location>
        <begin position="682"/>
        <end position="727"/>
    </location>
</feature>
<evidence type="ECO:0000256" key="14">
    <source>
        <dbReference type="ARBA" id="ARBA00083137"/>
    </source>
</evidence>
<evidence type="ECO:0000313" key="19">
    <source>
        <dbReference type="Proteomes" id="UP000267096"/>
    </source>
</evidence>
<evidence type="ECO:0000259" key="16">
    <source>
        <dbReference type="Pfam" id="PF09758"/>
    </source>
</evidence>
<dbReference type="Proteomes" id="UP000267096">
    <property type="component" value="Unassembled WGS sequence"/>
</dbReference>
<dbReference type="SUPFAM" id="SSF52540">
    <property type="entry name" value="P-loop containing nucleoside triphosphate hydrolases"/>
    <property type="match status" value="1"/>
</dbReference>
<evidence type="ECO:0000256" key="10">
    <source>
        <dbReference type="ARBA" id="ARBA00023054"/>
    </source>
</evidence>
<keyword evidence="7" id="KW-0547">Nucleotide-binding</keyword>
<dbReference type="GO" id="GO:0006914">
    <property type="term" value="P:autophagy"/>
    <property type="evidence" value="ECO:0007669"/>
    <property type="project" value="UniProtKB-KW"/>
</dbReference>
<dbReference type="GO" id="GO:0005770">
    <property type="term" value="C:late endosome"/>
    <property type="evidence" value="ECO:0007669"/>
    <property type="project" value="TreeGrafter"/>
</dbReference>
<evidence type="ECO:0000256" key="13">
    <source>
        <dbReference type="ARBA" id="ARBA00055682"/>
    </source>
</evidence>
<dbReference type="AlphaFoldDB" id="A0A0M3K132"/>
<dbReference type="InterPro" id="IPR019155">
    <property type="entry name" value="CLEC16A/TT9_N"/>
</dbReference>
<evidence type="ECO:0000256" key="6">
    <source>
        <dbReference type="ARBA" id="ARBA00022490"/>
    </source>
</evidence>